<dbReference type="RefSeq" id="WP_111467988.1">
    <property type="nucleotide sequence ID" value="NZ_QLIX01000001.1"/>
</dbReference>
<name>A0A327MEM6_9PROT</name>
<dbReference type="OrthoDB" id="7274491at2"/>
<keyword evidence="2" id="KW-1185">Reference proteome</keyword>
<dbReference type="AlphaFoldDB" id="A0A327MEM6"/>
<organism evidence="1 2">
    <name type="scientific">Roseicella frigidaeris</name>
    <dbReference type="NCBI Taxonomy" id="2230885"/>
    <lineage>
        <taxon>Bacteria</taxon>
        <taxon>Pseudomonadati</taxon>
        <taxon>Pseudomonadota</taxon>
        <taxon>Alphaproteobacteria</taxon>
        <taxon>Acetobacterales</taxon>
        <taxon>Roseomonadaceae</taxon>
        <taxon>Roseicella</taxon>
    </lineage>
</organism>
<comment type="caution">
    <text evidence="1">The sequence shown here is derived from an EMBL/GenBank/DDBJ whole genome shotgun (WGS) entry which is preliminary data.</text>
</comment>
<evidence type="ECO:0000313" key="1">
    <source>
        <dbReference type="EMBL" id="RAI60876.1"/>
    </source>
</evidence>
<accession>A0A327MEM6</accession>
<dbReference type="EMBL" id="QLIX01000001">
    <property type="protein sequence ID" value="RAI60876.1"/>
    <property type="molecule type" value="Genomic_DNA"/>
</dbReference>
<proteinExistence type="predicted"/>
<protein>
    <submittedName>
        <fullName evidence="1">Uncharacterized protein</fullName>
    </submittedName>
</protein>
<reference evidence="2" key="1">
    <citation type="submission" date="2018-06" db="EMBL/GenBank/DDBJ databases">
        <authorList>
            <person name="Khan S.A."/>
        </authorList>
    </citation>
    <scope>NUCLEOTIDE SEQUENCE [LARGE SCALE GENOMIC DNA]</scope>
    <source>
        <strain evidence="2">DB-1506</strain>
    </source>
</reference>
<sequence>MAIQDWRKSREHMEREAIAALAELVADTKAALPLREVAALAIVTAHQVPELVEMGAFTEGDLDDAAMQAMAVVVDIAAGWEDEAERIGTYVASLDEHDLARLSRAAHAWAAAVWAQMVPLSEAEKETTLASLRQG</sequence>
<gene>
    <name evidence="1" type="ORF">DOO78_01735</name>
</gene>
<evidence type="ECO:0000313" key="2">
    <source>
        <dbReference type="Proteomes" id="UP000249065"/>
    </source>
</evidence>
<dbReference type="Proteomes" id="UP000249065">
    <property type="component" value="Unassembled WGS sequence"/>
</dbReference>